<sequence>NPFQPVGSGESNAVAPGQEGLSERQAQKQALFRTSRAYRSAHNVLKLIQSSEDRVVQDLVHQLRDSTDLDDTIESIGNADLMVKGADEETREILHEWRGFNHWERLLTISRP</sequence>
<protein>
    <submittedName>
        <fullName evidence="2">Uncharacterized protein</fullName>
    </submittedName>
</protein>
<reference evidence="2 3" key="1">
    <citation type="submission" date="2016-10" db="EMBL/GenBank/DDBJ databases">
        <title>The genome sequence of Colletotrichum fioriniae PJ7.</title>
        <authorList>
            <person name="Baroncelli R."/>
        </authorList>
    </citation>
    <scope>NUCLEOTIDE SEQUENCE [LARGE SCALE GENOMIC DNA]</scope>
    <source>
        <strain evidence="2 3">IMI 384185</strain>
    </source>
</reference>
<gene>
    <name evidence="2" type="ORF">CPAR01_00747</name>
</gene>
<dbReference type="Proteomes" id="UP001241169">
    <property type="component" value="Unassembled WGS sequence"/>
</dbReference>
<evidence type="ECO:0000313" key="3">
    <source>
        <dbReference type="Proteomes" id="UP001241169"/>
    </source>
</evidence>
<name>A0ABQ9T4R5_9PEZI</name>
<dbReference type="EMBL" id="MOPA01000001">
    <property type="protein sequence ID" value="KAK1546780.1"/>
    <property type="molecule type" value="Genomic_DNA"/>
</dbReference>
<keyword evidence="3" id="KW-1185">Reference proteome</keyword>
<accession>A0ABQ9T4R5</accession>
<evidence type="ECO:0000313" key="2">
    <source>
        <dbReference type="EMBL" id="KAK1546780.1"/>
    </source>
</evidence>
<proteinExistence type="predicted"/>
<feature type="non-terminal residue" evidence="2">
    <location>
        <position position="1"/>
    </location>
</feature>
<organism evidence="2 3">
    <name type="scientific">Colletotrichum paranaense</name>
    <dbReference type="NCBI Taxonomy" id="1914294"/>
    <lineage>
        <taxon>Eukaryota</taxon>
        <taxon>Fungi</taxon>
        <taxon>Dikarya</taxon>
        <taxon>Ascomycota</taxon>
        <taxon>Pezizomycotina</taxon>
        <taxon>Sordariomycetes</taxon>
        <taxon>Hypocreomycetidae</taxon>
        <taxon>Glomerellales</taxon>
        <taxon>Glomerellaceae</taxon>
        <taxon>Colletotrichum</taxon>
        <taxon>Colletotrichum acutatum species complex</taxon>
    </lineage>
</organism>
<feature type="region of interest" description="Disordered" evidence="1">
    <location>
        <begin position="1"/>
        <end position="27"/>
    </location>
</feature>
<comment type="caution">
    <text evidence="2">The sequence shown here is derived from an EMBL/GenBank/DDBJ whole genome shotgun (WGS) entry which is preliminary data.</text>
</comment>
<dbReference type="RefSeq" id="XP_060355894.1">
    <property type="nucleotide sequence ID" value="XM_060485037.1"/>
</dbReference>
<dbReference type="GeneID" id="85368936"/>
<evidence type="ECO:0000256" key="1">
    <source>
        <dbReference type="SAM" id="MobiDB-lite"/>
    </source>
</evidence>